<proteinExistence type="inferred from homology"/>
<dbReference type="OrthoDB" id="5197601at2"/>
<dbReference type="RefSeq" id="WP_138750017.1">
    <property type="nucleotide sequence ID" value="NZ_VCLB01000011.1"/>
</dbReference>
<gene>
    <name evidence="4" type="ORF">FF124_18775</name>
</gene>
<keyword evidence="2" id="KW-0479">Metal-binding</keyword>
<protein>
    <submittedName>
        <fullName evidence="4">Fumarylacetoacetate hydrolase family protein</fullName>
    </submittedName>
</protein>
<sequence length="285" mass="30578">MKFISFIRLGKTGMGALVDGGIVDLTGRIRPEIDSLKALIAADLLTEAADYAKARAPELTPGDVTLLPVIPDAGKILCVGLNYETHRAETKRPDAKYPTMFTRYADSQIAHGAPMIRPAVSDRLDYEGEMAVIIGRGGRNIAEENALSHVAGFACYNDGTIRDWQRHTHQFSPGKTFPGTGAFGPFMVSADAVGDYRQLPIRTRLNGDVVQDATLADLIFPVPRLIAYISTYTPLSAGDVIVTGTPGGVGDRRDPPVYLKPGDVVEVEIGLLGTLVNPVMDESGL</sequence>
<evidence type="ECO:0000313" key="4">
    <source>
        <dbReference type="EMBL" id="TNB46200.1"/>
    </source>
</evidence>
<dbReference type="PANTHER" id="PTHR42796:SF4">
    <property type="entry name" value="FUMARYLACETOACETATE HYDROLASE DOMAIN-CONTAINING PROTEIN 2A"/>
    <property type="match status" value="1"/>
</dbReference>
<evidence type="ECO:0000313" key="5">
    <source>
        <dbReference type="Proteomes" id="UP000307874"/>
    </source>
</evidence>
<dbReference type="GO" id="GO:0019752">
    <property type="term" value="P:carboxylic acid metabolic process"/>
    <property type="evidence" value="ECO:0007669"/>
    <property type="project" value="UniProtKB-ARBA"/>
</dbReference>
<name>A0A5C4JLL2_9HYPH</name>
<dbReference type="EMBL" id="VCLB01000011">
    <property type="protein sequence ID" value="TNB46200.1"/>
    <property type="molecule type" value="Genomic_DNA"/>
</dbReference>
<dbReference type="AlphaFoldDB" id="A0A5C4JLL2"/>
<dbReference type="InterPro" id="IPR036663">
    <property type="entry name" value="Fumarylacetoacetase_C_sf"/>
</dbReference>
<dbReference type="Proteomes" id="UP000307874">
    <property type="component" value="Unassembled WGS sequence"/>
</dbReference>
<dbReference type="FunFam" id="3.90.850.10:FF:000002">
    <property type="entry name" value="2-hydroxyhepta-2,4-diene-1,7-dioate isomerase"/>
    <property type="match status" value="1"/>
</dbReference>
<organism evidence="4 5">
    <name type="scientific">Martelella lutilitoris</name>
    <dbReference type="NCBI Taxonomy" id="2583532"/>
    <lineage>
        <taxon>Bacteria</taxon>
        <taxon>Pseudomonadati</taxon>
        <taxon>Pseudomonadota</taxon>
        <taxon>Alphaproteobacteria</taxon>
        <taxon>Hyphomicrobiales</taxon>
        <taxon>Aurantimonadaceae</taxon>
        <taxon>Martelella</taxon>
    </lineage>
</organism>
<dbReference type="GO" id="GO:0016853">
    <property type="term" value="F:isomerase activity"/>
    <property type="evidence" value="ECO:0007669"/>
    <property type="project" value="UniProtKB-ARBA"/>
</dbReference>
<reference evidence="4 5" key="1">
    <citation type="submission" date="2019-06" db="EMBL/GenBank/DDBJ databases">
        <title>Martelella lutilitoris sp. nov., isolated from a tidal mudflat.</title>
        <authorList>
            <person name="Kim Y.-J."/>
        </authorList>
    </citation>
    <scope>NUCLEOTIDE SEQUENCE [LARGE SCALE GENOMIC DNA]</scope>
    <source>
        <strain evidence="4 5">GH2-6</strain>
    </source>
</reference>
<dbReference type="InterPro" id="IPR011234">
    <property type="entry name" value="Fumarylacetoacetase-like_C"/>
</dbReference>
<comment type="similarity">
    <text evidence="1">Belongs to the FAH family.</text>
</comment>
<dbReference type="GO" id="GO:0046872">
    <property type="term" value="F:metal ion binding"/>
    <property type="evidence" value="ECO:0007669"/>
    <property type="project" value="UniProtKB-KW"/>
</dbReference>
<dbReference type="SUPFAM" id="SSF56529">
    <property type="entry name" value="FAH"/>
    <property type="match status" value="1"/>
</dbReference>
<evidence type="ECO:0000259" key="3">
    <source>
        <dbReference type="Pfam" id="PF01557"/>
    </source>
</evidence>
<evidence type="ECO:0000256" key="2">
    <source>
        <dbReference type="ARBA" id="ARBA00022723"/>
    </source>
</evidence>
<dbReference type="GO" id="GO:0016787">
    <property type="term" value="F:hydrolase activity"/>
    <property type="evidence" value="ECO:0007669"/>
    <property type="project" value="UniProtKB-KW"/>
</dbReference>
<keyword evidence="4" id="KW-0378">Hydrolase</keyword>
<dbReference type="PANTHER" id="PTHR42796">
    <property type="entry name" value="FUMARYLACETOACETATE HYDROLASE DOMAIN-CONTAINING PROTEIN 2A-RELATED"/>
    <property type="match status" value="1"/>
</dbReference>
<feature type="domain" description="Fumarylacetoacetase-like C-terminal" evidence="3">
    <location>
        <begin position="75"/>
        <end position="279"/>
    </location>
</feature>
<dbReference type="Pfam" id="PF01557">
    <property type="entry name" value="FAA_hydrolase"/>
    <property type="match status" value="1"/>
</dbReference>
<keyword evidence="5" id="KW-1185">Reference proteome</keyword>
<dbReference type="Gene3D" id="3.90.850.10">
    <property type="entry name" value="Fumarylacetoacetase-like, C-terminal domain"/>
    <property type="match status" value="1"/>
</dbReference>
<accession>A0A5C4JLL2</accession>
<evidence type="ECO:0000256" key="1">
    <source>
        <dbReference type="ARBA" id="ARBA00010211"/>
    </source>
</evidence>
<comment type="caution">
    <text evidence="4">The sequence shown here is derived from an EMBL/GenBank/DDBJ whole genome shotgun (WGS) entry which is preliminary data.</text>
</comment>
<dbReference type="InterPro" id="IPR051121">
    <property type="entry name" value="FAH"/>
</dbReference>